<dbReference type="Proteomes" id="UP000315439">
    <property type="component" value="Unassembled WGS sequence"/>
</dbReference>
<evidence type="ECO:0000313" key="9">
    <source>
        <dbReference type="Proteomes" id="UP000315439"/>
    </source>
</evidence>
<sequence>MEERVKYLGAFISYIFKQYSKDRCSSIAAELTVTSLLALVPLTAVVFALLAFIPSFQELGQQWQTLIFKYFVPGTGETVQSYINEFVTKARGLSGVGSLMLLVTALLMMQTIDSSFNKIWHVKSNKSFVRTFLVYWAVLTLGPILLGSSLLITSYIQSLPVVSDVVSEHGQWLTLWLPFLMASVAFSIMYYVIPNRKILIAHAISSGVLTATLFEIAKFGFGLFVSSFSTYQIIFGALAAVPLFLIWIYLSWGIILFGAEFCHGLEAFELTLEEKRQHPFIEVVAVLLFLAEFQATGKTLDEEQLKQISKKGKREINIEWMEKLVAKGIAVKTQDQSYCLTKASDSIDLWGIFQVADRRFPSSSQIENAELPEQTKRQLMAFSEEMQRVLSDRLVVSNHQDSPALSHLQVETHR</sequence>
<keyword evidence="2 7" id="KW-1003">Cell membrane</keyword>
<dbReference type="InterPro" id="IPR017039">
    <property type="entry name" value="Virul_fac_BrkB"/>
</dbReference>
<evidence type="ECO:0000256" key="2">
    <source>
        <dbReference type="ARBA" id="ARBA00022475"/>
    </source>
</evidence>
<dbReference type="InterPro" id="IPR023679">
    <property type="entry name" value="UPF0761_bac"/>
</dbReference>
<evidence type="ECO:0000256" key="1">
    <source>
        <dbReference type="ARBA" id="ARBA00004651"/>
    </source>
</evidence>
<feature type="transmembrane region" description="Helical" evidence="7">
    <location>
        <begin position="176"/>
        <end position="193"/>
    </location>
</feature>
<dbReference type="PANTHER" id="PTHR30213:SF0">
    <property type="entry name" value="UPF0761 MEMBRANE PROTEIN YIHY"/>
    <property type="match status" value="1"/>
</dbReference>
<evidence type="ECO:0000256" key="3">
    <source>
        <dbReference type="ARBA" id="ARBA00022519"/>
    </source>
</evidence>
<proteinExistence type="inferred from homology"/>
<dbReference type="AlphaFoldDB" id="A0A545U500"/>
<protein>
    <recommendedName>
        <fullName evidence="7">UPF0761 membrane protein FLL46_23335</fullName>
    </recommendedName>
</protein>
<keyword evidence="5 7" id="KW-1133">Transmembrane helix</keyword>
<evidence type="ECO:0000256" key="7">
    <source>
        <dbReference type="HAMAP-Rule" id="MF_00672"/>
    </source>
</evidence>
<dbReference type="EMBL" id="VIKS01000014">
    <property type="protein sequence ID" value="TQV84547.1"/>
    <property type="molecule type" value="Genomic_DNA"/>
</dbReference>
<comment type="caution">
    <text evidence="8">The sequence shown here is derived from an EMBL/GenBank/DDBJ whole genome shotgun (WGS) entry which is preliminary data.</text>
</comment>
<keyword evidence="3" id="KW-0997">Cell inner membrane</keyword>
<feature type="transmembrane region" description="Helical" evidence="7">
    <location>
        <begin position="231"/>
        <end position="250"/>
    </location>
</feature>
<gene>
    <name evidence="8" type="ORF">FLL46_23335</name>
</gene>
<accession>A0A545U500</accession>
<feature type="transmembrane region" description="Helical" evidence="7">
    <location>
        <begin position="27"/>
        <end position="53"/>
    </location>
</feature>
<dbReference type="GO" id="GO:0005886">
    <property type="term" value="C:plasma membrane"/>
    <property type="evidence" value="ECO:0007669"/>
    <property type="project" value="UniProtKB-SubCell"/>
</dbReference>
<feature type="transmembrane region" description="Helical" evidence="7">
    <location>
        <begin position="92"/>
        <end position="112"/>
    </location>
</feature>
<dbReference type="HAMAP" id="MF_00672">
    <property type="entry name" value="UPF0761"/>
    <property type="match status" value="1"/>
</dbReference>
<feature type="transmembrane region" description="Helical" evidence="7">
    <location>
        <begin position="133"/>
        <end position="156"/>
    </location>
</feature>
<comment type="subcellular location">
    <subcellularLocation>
        <location evidence="1 7">Cell membrane</location>
        <topology evidence="1 7">Multi-pass membrane protein</topology>
    </subcellularLocation>
</comment>
<evidence type="ECO:0000256" key="6">
    <source>
        <dbReference type="ARBA" id="ARBA00023136"/>
    </source>
</evidence>
<evidence type="ECO:0000313" key="8">
    <source>
        <dbReference type="EMBL" id="TQV84547.1"/>
    </source>
</evidence>
<name>A0A545U500_9GAMM</name>
<evidence type="ECO:0000256" key="4">
    <source>
        <dbReference type="ARBA" id="ARBA00022692"/>
    </source>
</evidence>
<organism evidence="8 9">
    <name type="scientific">Aliikangiella coralliicola</name>
    <dbReference type="NCBI Taxonomy" id="2592383"/>
    <lineage>
        <taxon>Bacteria</taxon>
        <taxon>Pseudomonadati</taxon>
        <taxon>Pseudomonadota</taxon>
        <taxon>Gammaproteobacteria</taxon>
        <taxon>Oceanospirillales</taxon>
        <taxon>Pleioneaceae</taxon>
        <taxon>Aliikangiella</taxon>
    </lineage>
</organism>
<dbReference type="PANTHER" id="PTHR30213">
    <property type="entry name" value="INNER MEMBRANE PROTEIN YHJD"/>
    <property type="match status" value="1"/>
</dbReference>
<dbReference type="OrthoDB" id="9808671at2"/>
<keyword evidence="9" id="KW-1185">Reference proteome</keyword>
<keyword evidence="6 7" id="KW-0472">Membrane</keyword>
<evidence type="ECO:0000256" key="5">
    <source>
        <dbReference type="ARBA" id="ARBA00022989"/>
    </source>
</evidence>
<reference evidence="8 9" key="1">
    <citation type="submission" date="2019-07" db="EMBL/GenBank/DDBJ databases">
        <title>Draft genome for Aliikangiella sp. M105.</title>
        <authorList>
            <person name="Wang G."/>
        </authorList>
    </citation>
    <scope>NUCLEOTIDE SEQUENCE [LARGE SCALE GENOMIC DNA]</scope>
    <source>
        <strain evidence="8 9">M105</strain>
    </source>
</reference>
<dbReference type="Pfam" id="PF03631">
    <property type="entry name" value="Virul_fac_BrkB"/>
    <property type="match status" value="1"/>
</dbReference>
<feature type="transmembrane region" description="Helical" evidence="7">
    <location>
        <begin position="200"/>
        <end position="225"/>
    </location>
</feature>
<comment type="similarity">
    <text evidence="7">Belongs to the UPF0761 family.</text>
</comment>
<keyword evidence="4 7" id="KW-0812">Transmembrane</keyword>
<dbReference type="NCBIfam" id="TIGR00765">
    <property type="entry name" value="yihY_not_rbn"/>
    <property type="match status" value="1"/>
</dbReference>
<dbReference type="RefSeq" id="WP_142934247.1">
    <property type="nucleotide sequence ID" value="NZ_ML660170.1"/>
</dbReference>